<dbReference type="PANTHER" id="PTHR31286:SF165">
    <property type="entry name" value="DUF4283 DOMAIN-CONTAINING PROTEIN"/>
    <property type="match status" value="1"/>
</dbReference>
<dbReference type="AlphaFoldDB" id="A0ABD2XSQ5"/>
<organism evidence="1 2">
    <name type="scientific">Cinchona calisaya</name>
    <dbReference type="NCBI Taxonomy" id="153742"/>
    <lineage>
        <taxon>Eukaryota</taxon>
        <taxon>Viridiplantae</taxon>
        <taxon>Streptophyta</taxon>
        <taxon>Embryophyta</taxon>
        <taxon>Tracheophyta</taxon>
        <taxon>Spermatophyta</taxon>
        <taxon>Magnoliopsida</taxon>
        <taxon>eudicotyledons</taxon>
        <taxon>Gunneridae</taxon>
        <taxon>Pentapetalae</taxon>
        <taxon>asterids</taxon>
        <taxon>lamiids</taxon>
        <taxon>Gentianales</taxon>
        <taxon>Rubiaceae</taxon>
        <taxon>Cinchonoideae</taxon>
        <taxon>Cinchoneae</taxon>
        <taxon>Cinchona</taxon>
    </lineage>
</organism>
<evidence type="ECO:0000313" key="1">
    <source>
        <dbReference type="EMBL" id="KAL3498246.1"/>
    </source>
</evidence>
<dbReference type="InterPro" id="IPR040256">
    <property type="entry name" value="At4g02000-like"/>
</dbReference>
<dbReference type="EMBL" id="JBJUIK010000017">
    <property type="protein sequence ID" value="KAL3498246.1"/>
    <property type="molecule type" value="Genomic_DNA"/>
</dbReference>
<dbReference type="PANTHER" id="PTHR31286">
    <property type="entry name" value="GLYCINE-RICH CELL WALL STRUCTURAL PROTEIN 1.8-LIKE"/>
    <property type="match status" value="1"/>
</dbReference>
<gene>
    <name evidence="1" type="ORF">ACH5RR_040978</name>
</gene>
<accession>A0ABD2XSQ5</accession>
<name>A0ABD2XSQ5_9GENT</name>
<protein>
    <submittedName>
        <fullName evidence="1">Uncharacterized protein</fullName>
    </submittedName>
</protein>
<dbReference type="Proteomes" id="UP001630127">
    <property type="component" value="Unassembled WGS sequence"/>
</dbReference>
<proteinExistence type="predicted"/>
<sequence length="386" mass="44560">MKSIWSKFMKARYFPDNQHPSIYELNAKMFTNKVEDNVSEKQSERTTWCTYKERKGQCFLLVWILGKSTERMCFGVKLVYWTYPPMKWYKPNIDGSSEVNPGLASSGGVIRNHEVNVMVGYYDFHRYEKNLLLKQKLLQLIGNPLKVDLSTTTLNCPGLARAYVEIDLTKLLPRRVWVGNRDKGDFWQSIVYHDIPSYCAECKKMGHSIEEYRVLHPSQKNKGKNNVTNNNAGKDKQISYEPVLGVAQPNSSDELSKSQDDQFFYFFVQLSDSILGSIQSLVSLGRASGMPMPEKVNIPTYKPSYGSLPPKIQESVQPKIVPAILENLKPKHDDLRQVFRIKSYLKPQLKEKAIIDILFNSDNVFHQHLSRGELQFIFHEFLYKIA</sequence>
<comment type="caution">
    <text evidence="1">The sequence shown here is derived from an EMBL/GenBank/DDBJ whole genome shotgun (WGS) entry which is preliminary data.</text>
</comment>
<keyword evidence="2" id="KW-1185">Reference proteome</keyword>
<evidence type="ECO:0000313" key="2">
    <source>
        <dbReference type="Proteomes" id="UP001630127"/>
    </source>
</evidence>
<reference evidence="1 2" key="1">
    <citation type="submission" date="2024-11" db="EMBL/GenBank/DDBJ databases">
        <title>A near-complete genome assembly of Cinchona calisaya.</title>
        <authorList>
            <person name="Lian D.C."/>
            <person name="Zhao X.W."/>
            <person name="Wei L."/>
        </authorList>
    </citation>
    <scope>NUCLEOTIDE SEQUENCE [LARGE SCALE GENOMIC DNA]</scope>
    <source>
        <tissue evidence="1">Nenye</tissue>
    </source>
</reference>